<name>A0A5B9PQL4_9BACT</name>
<protein>
    <submittedName>
        <fullName evidence="4">PglZ domain protein</fullName>
    </submittedName>
</protein>
<evidence type="ECO:0000259" key="3">
    <source>
        <dbReference type="Pfam" id="PF25863"/>
    </source>
</evidence>
<feature type="domain" description="Alkaline phosphatase-like protein PglZ N-terminal" evidence="2">
    <location>
        <begin position="18"/>
        <end position="98"/>
    </location>
</feature>
<dbReference type="Proteomes" id="UP000322214">
    <property type="component" value="Chromosome"/>
</dbReference>
<evidence type="ECO:0000313" key="5">
    <source>
        <dbReference type="Proteomes" id="UP000322214"/>
    </source>
</evidence>
<evidence type="ECO:0000259" key="1">
    <source>
        <dbReference type="Pfam" id="PF25861"/>
    </source>
</evidence>
<dbReference type="InterPro" id="IPR058880">
    <property type="entry name" value="PglZ_N"/>
</dbReference>
<feature type="domain" description="Alkaline phosphatase-like protein PglZ C-terminal" evidence="3">
    <location>
        <begin position="807"/>
        <end position="907"/>
    </location>
</feature>
<dbReference type="Pfam" id="PF25863">
    <property type="entry name" value="PglZ_C"/>
    <property type="match status" value="1"/>
</dbReference>
<dbReference type="Pfam" id="PF25861">
    <property type="entry name" value="PglZ_2nd"/>
    <property type="match status" value="1"/>
</dbReference>
<dbReference type="STRING" id="980251.GCA_001642875_00875"/>
<dbReference type="Pfam" id="PF08665">
    <property type="entry name" value="PglZ"/>
    <property type="match status" value="1"/>
</dbReference>
<dbReference type="NCBIfam" id="NF033446">
    <property type="entry name" value="BREX_PglZ_2"/>
    <property type="match status" value="1"/>
</dbReference>
<dbReference type="RefSeq" id="WP_075083673.1">
    <property type="nucleotide sequence ID" value="NZ_CP042912.1"/>
</dbReference>
<dbReference type="InterPro" id="IPR058882">
    <property type="entry name" value="PglZ_C"/>
</dbReference>
<evidence type="ECO:0000259" key="2">
    <source>
        <dbReference type="Pfam" id="PF25862"/>
    </source>
</evidence>
<dbReference type="AlphaFoldDB" id="A0A5B9PQL4"/>
<sequence length="910" mass="102554">MSDLKRSHLIAGVSSLPQKKLQRVVGVRSSISWSGDIESEVNGIRYCIRQCDSPLAVREFIRSAVDGAINIAVTNMDEETIGMDAMLRMASTRLLTIDRWQLVKDRFHARSIDPRITKHDWLADLMLDIPRVQPVAGGFLDAETVWPITLQSALGMNAETLDLHNILSWSRNPEYVQRWKQMPDEFKSTATEWMSATAGKTAQLVLACVEKNNMPDALPIGLVLDVLLNSEHKHEMANHLIRLEERMLGVSNPSQEHLNQWAAASKDLVRFQMEASTSELKQVLSRADAILKELGADKMCFLSDVSPIGFHQRLTNFGIALSTQLGTSDFAISEMLKDRYRRIFDHMKAPMEPLRLERIKMAIRLLRWLGSQHQQTVSFDALDQAIDYQLGEASFVDWARLKINAVEPSQELSAAFEKLFTKVADLRHTQAERFAGLFQDSIRLNSNSDQFSGVETLLKDVVAPLAEDRPILLVVLDGMSTAVFRELMQDIVHRDWYWLFREGRGKVDGALAAVPSETKRSRCSLLAGRFLIGNKDVESREFPKHPELLRCCKSDHPPEIFHKSDIAPGDESDLSTNVRASIQDANKQVVAVVVNAIDDHLGKSQQLETIWSRDAIKVLPLLLHEAKTSERLVVLVSDHGHIIETGTEYKAHDGGGERWRPDDGKPGDQELRLEGQRVVTDGQPVIVPWSERIRYTRGKNNGYHGGINPQEIVFPVAVLSPTEDFPAGMTEYTLEDPAWWDEQYFHPPQADDNDQAEREIPTGLLFDIYGPDPDGNTEEPVKTELAEAPAVPGALDSMAEQRAEIQTPQWLKNLLDSTLFESQMEFGKRNRLTPEKIRDVLVELERGGGKTTSNALARAVNQPPIRMRGFITSIMRVLNIEAYEILRMDEASGTIELNKPLLLRQFEIEE</sequence>
<dbReference type="KEGG" id="mff:MFFC18_46940"/>
<proteinExistence type="predicted"/>
<dbReference type="InterPro" id="IPR047992">
    <property type="entry name" value="BREX_PglZ"/>
</dbReference>
<dbReference type="OrthoDB" id="6725302at2"/>
<gene>
    <name evidence="4" type="ORF">MFFC18_46940</name>
</gene>
<dbReference type="Pfam" id="PF25862">
    <property type="entry name" value="PglZ_1st"/>
    <property type="match status" value="1"/>
</dbReference>
<dbReference type="EMBL" id="CP042912">
    <property type="protein sequence ID" value="QEG24771.1"/>
    <property type="molecule type" value="Genomic_DNA"/>
</dbReference>
<keyword evidence="5" id="KW-1185">Reference proteome</keyword>
<organism evidence="4 5">
    <name type="scientific">Mariniblastus fucicola</name>
    <dbReference type="NCBI Taxonomy" id="980251"/>
    <lineage>
        <taxon>Bacteria</taxon>
        <taxon>Pseudomonadati</taxon>
        <taxon>Planctomycetota</taxon>
        <taxon>Planctomycetia</taxon>
        <taxon>Pirellulales</taxon>
        <taxon>Pirellulaceae</taxon>
        <taxon>Mariniblastus</taxon>
    </lineage>
</organism>
<evidence type="ECO:0000313" key="4">
    <source>
        <dbReference type="EMBL" id="QEG24771.1"/>
    </source>
</evidence>
<reference evidence="4 5" key="1">
    <citation type="submission" date="2019-08" db="EMBL/GenBank/DDBJ databases">
        <title>Deep-cultivation of Planctomycetes and their phenomic and genomic characterization uncovers novel biology.</title>
        <authorList>
            <person name="Wiegand S."/>
            <person name="Jogler M."/>
            <person name="Boedeker C."/>
            <person name="Pinto D."/>
            <person name="Vollmers J."/>
            <person name="Rivas-Marin E."/>
            <person name="Kohn T."/>
            <person name="Peeters S.H."/>
            <person name="Heuer A."/>
            <person name="Rast P."/>
            <person name="Oberbeckmann S."/>
            <person name="Bunk B."/>
            <person name="Jeske O."/>
            <person name="Meyerdierks A."/>
            <person name="Storesund J.E."/>
            <person name="Kallscheuer N."/>
            <person name="Luecker S."/>
            <person name="Lage O.M."/>
            <person name="Pohl T."/>
            <person name="Merkel B.J."/>
            <person name="Hornburger P."/>
            <person name="Mueller R.-W."/>
            <person name="Bruemmer F."/>
            <person name="Labrenz M."/>
            <person name="Spormann A.M."/>
            <person name="Op den Camp H."/>
            <person name="Overmann J."/>
            <person name="Amann R."/>
            <person name="Jetten M.S.M."/>
            <person name="Mascher T."/>
            <person name="Medema M.H."/>
            <person name="Devos D.P."/>
            <person name="Kaster A.-K."/>
            <person name="Ovreas L."/>
            <person name="Rohde M."/>
            <person name="Galperin M.Y."/>
            <person name="Jogler C."/>
        </authorList>
    </citation>
    <scope>NUCLEOTIDE SEQUENCE [LARGE SCALE GENOMIC DNA]</scope>
    <source>
        <strain evidence="4 5">FC18</strain>
    </source>
</reference>
<dbReference type="InterPro" id="IPR058881">
    <property type="entry name" value="PglZ_2nd"/>
</dbReference>
<feature type="domain" description="Alkaline phosphatase-like protein PglZ second" evidence="1">
    <location>
        <begin position="162"/>
        <end position="305"/>
    </location>
</feature>
<accession>A0A5B9PQL4</accession>